<protein>
    <submittedName>
        <fullName evidence="2">Uncharacterized protein</fullName>
    </submittedName>
</protein>
<sequence>MQQINVQYIFVSILSYFLYCSRLLDIKLVYCFSFAFSVSDSFCSSFPIRFDADDKLQFPHLWNPRPTKL</sequence>
<proteinExistence type="predicted"/>
<keyword evidence="1" id="KW-0812">Transmembrane</keyword>
<organism evidence="2 3">
    <name type="scientific">Clitoria ternatea</name>
    <name type="common">Butterfly pea</name>
    <dbReference type="NCBI Taxonomy" id="43366"/>
    <lineage>
        <taxon>Eukaryota</taxon>
        <taxon>Viridiplantae</taxon>
        <taxon>Streptophyta</taxon>
        <taxon>Embryophyta</taxon>
        <taxon>Tracheophyta</taxon>
        <taxon>Spermatophyta</taxon>
        <taxon>Magnoliopsida</taxon>
        <taxon>eudicotyledons</taxon>
        <taxon>Gunneridae</taxon>
        <taxon>Pentapetalae</taxon>
        <taxon>rosids</taxon>
        <taxon>fabids</taxon>
        <taxon>Fabales</taxon>
        <taxon>Fabaceae</taxon>
        <taxon>Papilionoideae</taxon>
        <taxon>50 kb inversion clade</taxon>
        <taxon>NPAAA clade</taxon>
        <taxon>indigoferoid/millettioid clade</taxon>
        <taxon>Phaseoleae</taxon>
        <taxon>Clitoria</taxon>
    </lineage>
</organism>
<gene>
    <name evidence="2" type="ORF">RJT34_28580</name>
</gene>
<name>A0AAN9IAD4_CLITE</name>
<evidence type="ECO:0000313" key="2">
    <source>
        <dbReference type="EMBL" id="KAK7272152.1"/>
    </source>
</evidence>
<reference evidence="2 3" key="1">
    <citation type="submission" date="2024-01" db="EMBL/GenBank/DDBJ databases">
        <title>The genomes of 5 underutilized Papilionoideae crops provide insights into root nodulation and disease resistance.</title>
        <authorList>
            <person name="Yuan L."/>
        </authorList>
    </citation>
    <scope>NUCLEOTIDE SEQUENCE [LARGE SCALE GENOMIC DNA]</scope>
    <source>
        <strain evidence="2">LY-2023</strain>
        <tissue evidence="2">Leaf</tissue>
    </source>
</reference>
<evidence type="ECO:0000256" key="1">
    <source>
        <dbReference type="SAM" id="Phobius"/>
    </source>
</evidence>
<keyword evidence="1" id="KW-1133">Transmembrane helix</keyword>
<keyword evidence="3" id="KW-1185">Reference proteome</keyword>
<dbReference type="EMBL" id="JAYKXN010000007">
    <property type="protein sequence ID" value="KAK7272152.1"/>
    <property type="molecule type" value="Genomic_DNA"/>
</dbReference>
<evidence type="ECO:0000313" key="3">
    <source>
        <dbReference type="Proteomes" id="UP001359559"/>
    </source>
</evidence>
<keyword evidence="1" id="KW-0472">Membrane</keyword>
<dbReference type="Proteomes" id="UP001359559">
    <property type="component" value="Unassembled WGS sequence"/>
</dbReference>
<feature type="transmembrane region" description="Helical" evidence="1">
    <location>
        <begin position="6"/>
        <end position="24"/>
    </location>
</feature>
<comment type="caution">
    <text evidence="2">The sequence shown here is derived from an EMBL/GenBank/DDBJ whole genome shotgun (WGS) entry which is preliminary data.</text>
</comment>
<dbReference type="AlphaFoldDB" id="A0AAN9IAD4"/>
<accession>A0AAN9IAD4</accession>